<proteinExistence type="predicted"/>
<dbReference type="PANTHER" id="PTHR12604:SF2">
    <property type="entry name" value="X-RAY REPAIR CROSS-COMPLEMENTING PROTEIN 6"/>
    <property type="match status" value="1"/>
</dbReference>
<evidence type="ECO:0000256" key="1">
    <source>
        <dbReference type="ARBA" id="ARBA00023125"/>
    </source>
</evidence>
<evidence type="ECO:0000313" key="3">
    <source>
        <dbReference type="EMBL" id="MBW88226.1"/>
    </source>
</evidence>
<dbReference type="SUPFAM" id="SSF100939">
    <property type="entry name" value="SPOC domain-like"/>
    <property type="match status" value="1"/>
</dbReference>
<name>A0A2P2J420_RHIMU</name>
<dbReference type="Gene3D" id="2.40.290.10">
    <property type="match status" value="1"/>
</dbReference>
<dbReference type="GO" id="GO:0003690">
    <property type="term" value="F:double-stranded DNA binding"/>
    <property type="evidence" value="ECO:0007669"/>
    <property type="project" value="TreeGrafter"/>
</dbReference>
<feature type="domain" description="Ku" evidence="2">
    <location>
        <begin position="1"/>
        <end position="99"/>
    </location>
</feature>
<keyword evidence="1" id="KW-0238">DNA-binding</keyword>
<sequence>MKEPAQRYQPYKNEIIKFSVEELAEIKRVSTGQLHLLGFKPLSCLKDYHNIKPSTFVFPSDKEVIGSTCVFVALHKSMLRLKRLVLSVYVRLLYIPVPRY</sequence>
<dbReference type="GO" id="GO:0006303">
    <property type="term" value="P:double-strand break repair via nonhomologous end joining"/>
    <property type="evidence" value="ECO:0007669"/>
    <property type="project" value="InterPro"/>
</dbReference>
<dbReference type="InterPro" id="IPR006164">
    <property type="entry name" value="DNA_bd_Ku70/Ku80"/>
</dbReference>
<dbReference type="InterPro" id="IPR016194">
    <property type="entry name" value="SPOC-like_C_dom_sf"/>
</dbReference>
<organism evidence="3">
    <name type="scientific">Rhizophora mucronata</name>
    <name type="common">Asiatic mangrove</name>
    <dbReference type="NCBI Taxonomy" id="61149"/>
    <lineage>
        <taxon>Eukaryota</taxon>
        <taxon>Viridiplantae</taxon>
        <taxon>Streptophyta</taxon>
        <taxon>Embryophyta</taxon>
        <taxon>Tracheophyta</taxon>
        <taxon>Spermatophyta</taxon>
        <taxon>Magnoliopsida</taxon>
        <taxon>eudicotyledons</taxon>
        <taxon>Gunneridae</taxon>
        <taxon>Pentapetalae</taxon>
        <taxon>rosids</taxon>
        <taxon>fabids</taxon>
        <taxon>Malpighiales</taxon>
        <taxon>Rhizophoraceae</taxon>
        <taxon>Rhizophora</taxon>
    </lineage>
</organism>
<dbReference type="GO" id="GO:0042162">
    <property type="term" value="F:telomeric DNA binding"/>
    <property type="evidence" value="ECO:0007669"/>
    <property type="project" value="TreeGrafter"/>
</dbReference>
<protein>
    <recommendedName>
        <fullName evidence="2">Ku domain-containing protein</fullName>
    </recommendedName>
</protein>
<dbReference type="GO" id="GO:0043564">
    <property type="term" value="C:Ku70:Ku80 complex"/>
    <property type="evidence" value="ECO:0007669"/>
    <property type="project" value="TreeGrafter"/>
</dbReference>
<dbReference type="EMBL" id="GGEC01007743">
    <property type="protein sequence ID" value="MBW88226.1"/>
    <property type="molecule type" value="Transcribed_RNA"/>
</dbReference>
<dbReference type="PANTHER" id="PTHR12604">
    <property type="entry name" value="KU AUTOANTIGEN DNA HELICASE"/>
    <property type="match status" value="1"/>
</dbReference>
<reference evidence="3" key="1">
    <citation type="submission" date="2018-02" db="EMBL/GenBank/DDBJ databases">
        <title>Rhizophora mucronata_Transcriptome.</title>
        <authorList>
            <person name="Meera S.P."/>
            <person name="Sreeshan A."/>
            <person name="Augustine A."/>
        </authorList>
    </citation>
    <scope>NUCLEOTIDE SEQUENCE</scope>
    <source>
        <tissue evidence="3">Leaf</tissue>
    </source>
</reference>
<dbReference type="GO" id="GO:0000723">
    <property type="term" value="P:telomere maintenance"/>
    <property type="evidence" value="ECO:0007669"/>
    <property type="project" value="TreeGrafter"/>
</dbReference>
<dbReference type="AlphaFoldDB" id="A0A2P2J420"/>
<evidence type="ECO:0000259" key="2">
    <source>
        <dbReference type="SMART" id="SM00559"/>
    </source>
</evidence>
<dbReference type="Pfam" id="PF02735">
    <property type="entry name" value="Ku"/>
    <property type="match status" value="1"/>
</dbReference>
<dbReference type="SMART" id="SM00559">
    <property type="entry name" value="Ku78"/>
    <property type="match status" value="1"/>
</dbReference>
<accession>A0A2P2J420</accession>